<comment type="caution">
    <text evidence="2">The sequence shown here is derived from an EMBL/GenBank/DDBJ whole genome shotgun (WGS) entry which is preliminary data.</text>
</comment>
<organism evidence="2 3">
    <name type="scientific">Loxostege sticticalis</name>
    <name type="common">Beet webworm moth</name>
    <dbReference type="NCBI Taxonomy" id="481309"/>
    <lineage>
        <taxon>Eukaryota</taxon>
        <taxon>Metazoa</taxon>
        <taxon>Ecdysozoa</taxon>
        <taxon>Arthropoda</taxon>
        <taxon>Hexapoda</taxon>
        <taxon>Insecta</taxon>
        <taxon>Pterygota</taxon>
        <taxon>Neoptera</taxon>
        <taxon>Endopterygota</taxon>
        <taxon>Lepidoptera</taxon>
        <taxon>Glossata</taxon>
        <taxon>Ditrysia</taxon>
        <taxon>Pyraloidea</taxon>
        <taxon>Crambidae</taxon>
        <taxon>Pyraustinae</taxon>
        <taxon>Loxostege</taxon>
    </lineage>
</organism>
<protein>
    <submittedName>
        <fullName evidence="2">Uncharacterized protein</fullName>
    </submittedName>
</protein>
<name>A0ABD0SFU0_LOXSC</name>
<dbReference type="Proteomes" id="UP001549921">
    <property type="component" value="Unassembled WGS sequence"/>
</dbReference>
<accession>A0ABD0SFU0</accession>
<evidence type="ECO:0000313" key="3">
    <source>
        <dbReference type="Proteomes" id="UP001549921"/>
    </source>
</evidence>
<dbReference type="AlphaFoldDB" id="A0ABD0SFU0"/>
<gene>
    <name evidence="2" type="ORF">ABMA28_009959</name>
</gene>
<dbReference type="EMBL" id="JBEDNZ010000024">
    <property type="protein sequence ID" value="KAL0811576.1"/>
    <property type="molecule type" value="Genomic_DNA"/>
</dbReference>
<proteinExistence type="predicted"/>
<dbReference type="Pfam" id="PF25762">
    <property type="entry name" value="HAUS1"/>
    <property type="match status" value="1"/>
</dbReference>
<sequence length="216" mass="24686">MKVEQNYNDENVKLHYNIIQREEHEKNATAVVTSEILAKLNVNVESLPQKCQQILLQAAESQTSMGIEHLDPIALSLEQSKHLSEKLEQQYEVLKLKQKNAELQTKIDRNNKFLADLRKDLESSRKSLAAPNPNPDNIQEHIRQLKQKVASYEENCEKAKMKYTKLSVPDGVLPKSLMTLVSTLATLNEEAASLKQRADDVALARQARDTFNRLRR</sequence>
<feature type="coiled-coil region" evidence="1">
    <location>
        <begin position="142"/>
        <end position="204"/>
    </location>
</feature>
<evidence type="ECO:0000313" key="2">
    <source>
        <dbReference type="EMBL" id="KAL0811576.1"/>
    </source>
</evidence>
<reference evidence="2 3" key="1">
    <citation type="submission" date="2024-06" db="EMBL/GenBank/DDBJ databases">
        <title>A chromosome-level genome assembly of beet webworm, Loxostege sticticalis.</title>
        <authorList>
            <person name="Zhang Y."/>
        </authorList>
    </citation>
    <scope>NUCLEOTIDE SEQUENCE [LARGE SCALE GENOMIC DNA]</scope>
    <source>
        <strain evidence="2">AQ028</strain>
        <tissue evidence="2">Male pupae</tissue>
    </source>
</reference>
<keyword evidence="1" id="KW-0175">Coiled coil</keyword>
<dbReference type="InterPro" id="IPR026243">
    <property type="entry name" value="HAUS1"/>
</dbReference>
<evidence type="ECO:0000256" key="1">
    <source>
        <dbReference type="SAM" id="Coils"/>
    </source>
</evidence>
<feature type="coiled-coil region" evidence="1">
    <location>
        <begin position="77"/>
        <end position="104"/>
    </location>
</feature>